<name>D6Y460_THEBD</name>
<sequence>MGFDFRFLGPLQVWRGGRFIEIRAPKQRALLAVLAIRAGQVVSIDRLIEELWGGAPPPSARTTLYSLVFRLRRRLHAGVEVMGTRSPGYLLRVAPGALDFRRFEAGLVRGRAELAAQDHARAARTFRDALALWRGQAFADVPEIPLVQAEARRLEELRLTALEDRIEADLALGRHALVAAELYALVEEYPLRERLWEMLMLALYRSARQVDALRAFEQAQQALAGHWGLTPGPGLKRMYERILAADPGLMPMERSEPPPTALGDPRDR</sequence>
<dbReference type="OrthoDB" id="4336084at2"/>
<keyword evidence="2" id="KW-0805">Transcription regulation</keyword>
<dbReference type="InterPro" id="IPR011990">
    <property type="entry name" value="TPR-like_helical_dom_sf"/>
</dbReference>
<proteinExistence type="inferred from homology"/>
<dbReference type="CDD" id="cd15831">
    <property type="entry name" value="BTAD"/>
    <property type="match status" value="1"/>
</dbReference>
<keyword evidence="9" id="KW-1185">Reference proteome</keyword>
<dbReference type="InterPro" id="IPR001867">
    <property type="entry name" value="OmpR/PhoB-type_DNA-bd"/>
</dbReference>
<dbReference type="AlphaFoldDB" id="D6Y460"/>
<feature type="region of interest" description="Disordered" evidence="6">
    <location>
        <begin position="248"/>
        <end position="268"/>
    </location>
</feature>
<dbReference type="Pfam" id="PF03704">
    <property type="entry name" value="BTAD"/>
    <property type="match status" value="1"/>
</dbReference>
<dbReference type="Gene3D" id="1.25.40.10">
    <property type="entry name" value="Tetratricopeptide repeat domain"/>
    <property type="match status" value="1"/>
</dbReference>
<dbReference type="Proteomes" id="UP000006640">
    <property type="component" value="Chromosome"/>
</dbReference>
<dbReference type="PANTHER" id="PTHR35807:SF1">
    <property type="entry name" value="TRANSCRIPTIONAL REGULATOR REDD"/>
    <property type="match status" value="1"/>
</dbReference>
<dbReference type="GO" id="GO:0003677">
    <property type="term" value="F:DNA binding"/>
    <property type="evidence" value="ECO:0007669"/>
    <property type="project" value="UniProtKB-UniRule"/>
</dbReference>
<protein>
    <submittedName>
        <fullName evidence="8">Transcriptional regulator, SARP family</fullName>
    </submittedName>
</protein>
<dbReference type="STRING" id="469371.Tbis_0386"/>
<dbReference type="EMBL" id="CP001874">
    <property type="protein sequence ID" value="ADG87114.1"/>
    <property type="molecule type" value="Genomic_DNA"/>
</dbReference>
<gene>
    <name evidence="8" type="ordered locus">Tbis_0386</name>
</gene>
<accession>D6Y460</accession>
<feature type="domain" description="OmpR/PhoB-type" evidence="7">
    <location>
        <begin position="1"/>
        <end position="93"/>
    </location>
</feature>
<dbReference type="HOGENOM" id="CLU_004665_0_1_11"/>
<dbReference type="SMART" id="SM01043">
    <property type="entry name" value="BTAD"/>
    <property type="match status" value="1"/>
</dbReference>
<dbReference type="Gene3D" id="1.10.10.10">
    <property type="entry name" value="Winged helix-like DNA-binding domain superfamily/Winged helix DNA-binding domain"/>
    <property type="match status" value="1"/>
</dbReference>
<dbReference type="Pfam" id="PF00486">
    <property type="entry name" value="Trans_reg_C"/>
    <property type="match status" value="1"/>
</dbReference>
<dbReference type="InterPro" id="IPR005158">
    <property type="entry name" value="BTAD"/>
</dbReference>
<feature type="DNA-binding region" description="OmpR/PhoB-type" evidence="5">
    <location>
        <begin position="1"/>
        <end position="93"/>
    </location>
</feature>
<keyword evidence="4" id="KW-0804">Transcription</keyword>
<dbReference type="GO" id="GO:0000160">
    <property type="term" value="P:phosphorelay signal transduction system"/>
    <property type="evidence" value="ECO:0007669"/>
    <property type="project" value="InterPro"/>
</dbReference>
<dbReference type="SUPFAM" id="SSF48452">
    <property type="entry name" value="TPR-like"/>
    <property type="match status" value="1"/>
</dbReference>
<evidence type="ECO:0000259" key="7">
    <source>
        <dbReference type="PROSITE" id="PS51755"/>
    </source>
</evidence>
<dbReference type="KEGG" id="tbi:Tbis_0386"/>
<evidence type="ECO:0000313" key="8">
    <source>
        <dbReference type="EMBL" id="ADG87114.1"/>
    </source>
</evidence>
<dbReference type="PANTHER" id="PTHR35807">
    <property type="entry name" value="TRANSCRIPTIONAL REGULATOR REDD-RELATED"/>
    <property type="match status" value="1"/>
</dbReference>
<dbReference type="PROSITE" id="PS51755">
    <property type="entry name" value="OMPR_PHOB"/>
    <property type="match status" value="1"/>
</dbReference>
<dbReference type="InterPro" id="IPR051677">
    <property type="entry name" value="AfsR-DnrI-RedD_regulator"/>
</dbReference>
<dbReference type="SUPFAM" id="SSF46894">
    <property type="entry name" value="C-terminal effector domain of the bipartite response regulators"/>
    <property type="match status" value="1"/>
</dbReference>
<evidence type="ECO:0000256" key="2">
    <source>
        <dbReference type="ARBA" id="ARBA00023015"/>
    </source>
</evidence>
<dbReference type="InterPro" id="IPR036388">
    <property type="entry name" value="WH-like_DNA-bd_sf"/>
</dbReference>
<dbReference type="RefSeq" id="WP_013130647.1">
    <property type="nucleotide sequence ID" value="NC_014165.1"/>
</dbReference>
<dbReference type="InterPro" id="IPR016032">
    <property type="entry name" value="Sig_transdc_resp-reg_C-effctor"/>
</dbReference>
<dbReference type="eggNOG" id="COG3629">
    <property type="taxonomic scope" value="Bacteria"/>
</dbReference>
<organism evidence="8 9">
    <name type="scientific">Thermobispora bispora (strain ATCC 19993 / DSM 43833 / CBS 139.67 / JCM 10125 / KCTC 9307 / NBRC 14880 / R51)</name>
    <dbReference type="NCBI Taxonomy" id="469371"/>
    <lineage>
        <taxon>Bacteria</taxon>
        <taxon>Bacillati</taxon>
        <taxon>Actinomycetota</taxon>
        <taxon>Actinomycetes</taxon>
        <taxon>Streptosporangiales</taxon>
        <taxon>Streptosporangiaceae</taxon>
        <taxon>Thermobispora</taxon>
    </lineage>
</organism>
<reference evidence="8 9" key="1">
    <citation type="submission" date="2010-01" db="EMBL/GenBank/DDBJ databases">
        <title>The complete genome of Thermobispora bispora DSM 43833.</title>
        <authorList>
            <consortium name="US DOE Joint Genome Institute (JGI-PGF)"/>
            <person name="Lucas S."/>
            <person name="Copeland A."/>
            <person name="Lapidus A."/>
            <person name="Glavina del Rio T."/>
            <person name="Dalin E."/>
            <person name="Tice H."/>
            <person name="Bruce D."/>
            <person name="Goodwin L."/>
            <person name="Pitluck S."/>
            <person name="Kyrpides N."/>
            <person name="Mavromatis K."/>
            <person name="Ivanova N."/>
            <person name="Mikhailova N."/>
            <person name="Chertkov O."/>
            <person name="Brettin T."/>
            <person name="Detter J.C."/>
            <person name="Han C."/>
            <person name="Larimer F."/>
            <person name="Land M."/>
            <person name="Hauser L."/>
            <person name="Markowitz V."/>
            <person name="Cheng J.-F."/>
            <person name="Hugenholtz P."/>
            <person name="Woyke T."/>
            <person name="Wu D."/>
            <person name="Jando M."/>
            <person name="Schneider S."/>
            <person name="Klenk H.-P."/>
            <person name="Eisen J.A."/>
        </authorList>
    </citation>
    <scope>NUCLEOTIDE SEQUENCE [LARGE SCALE GENOMIC DNA]</scope>
    <source>
        <strain evidence="9">ATCC 19993 / DSM 43833 / CBS 139.67 / JCM 10125 / KCTC 9307 / NBRC 14880 / R51</strain>
    </source>
</reference>
<dbReference type="SMART" id="SM00862">
    <property type="entry name" value="Trans_reg_C"/>
    <property type="match status" value="1"/>
</dbReference>
<evidence type="ECO:0000256" key="3">
    <source>
        <dbReference type="ARBA" id="ARBA00023125"/>
    </source>
</evidence>
<evidence type="ECO:0000256" key="5">
    <source>
        <dbReference type="PROSITE-ProRule" id="PRU01091"/>
    </source>
</evidence>
<evidence type="ECO:0000256" key="6">
    <source>
        <dbReference type="SAM" id="MobiDB-lite"/>
    </source>
</evidence>
<dbReference type="GO" id="GO:0006355">
    <property type="term" value="P:regulation of DNA-templated transcription"/>
    <property type="evidence" value="ECO:0007669"/>
    <property type="project" value="InterPro"/>
</dbReference>
<evidence type="ECO:0000256" key="1">
    <source>
        <dbReference type="ARBA" id="ARBA00005820"/>
    </source>
</evidence>
<comment type="similarity">
    <text evidence="1">Belongs to the AfsR/DnrI/RedD regulatory family.</text>
</comment>
<evidence type="ECO:0000256" key="4">
    <source>
        <dbReference type="ARBA" id="ARBA00023163"/>
    </source>
</evidence>
<keyword evidence="3 5" id="KW-0238">DNA-binding</keyword>
<evidence type="ECO:0000313" key="9">
    <source>
        <dbReference type="Proteomes" id="UP000006640"/>
    </source>
</evidence>